<dbReference type="Pfam" id="PF13510">
    <property type="entry name" value="Fer2_4"/>
    <property type="match status" value="1"/>
</dbReference>
<dbReference type="GO" id="GO:0051536">
    <property type="term" value="F:iron-sulfur cluster binding"/>
    <property type="evidence" value="ECO:0007669"/>
    <property type="project" value="InterPro"/>
</dbReference>
<evidence type="ECO:0000313" key="7">
    <source>
        <dbReference type="Proteomes" id="UP001141992"/>
    </source>
</evidence>
<dbReference type="InterPro" id="IPR036010">
    <property type="entry name" value="2Fe-2S_ferredoxin-like_sf"/>
</dbReference>
<dbReference type="RefSeq" id="WP_006389495.1">
    <property type="nucleotide sequence ID" value="NZ_AP028040.1"/>
</dbReference>
<reference evidence="4 6" key="2">
    <citation type="submission" date="2016-09" db="EMBL/GenBank/DDBJ databases">
        <title>Phylogenomics of Achromobacter.</title>
        <authorList>
            <person name="Jeukens J."/>
            <person name="Freschi L."/>
            <person name="Vincent A.T."/>
            <person name="Emond-Rheault J.-G."/>
            <person name="Kukavica-Ibrulj I."/>
            <person name="Charette S.J."/>
            <person name="Levesque R.C."/>
        </authorList>
    </citation>
    <scope>NUCLEOTIDE SEQUENCE [LARGE SCALE GENOMIC DNA]</scope>
    <source>
        <strain evidence="4 6">AUS488</strain>
    </source>
</reference>
<gene>
    <name evidence="2" type="ORF">AL504_18965</name>
    <name evidence="4" type="ORF">BIZ92_02660</name>
    <name evidence="3" type="ORF">O9570_29215</name>
</gene>
<dbReference type="AlphaFoldDB" id="A0A0D6FDE3"/>
<organism evidence="3 7">
    <name type="scientific">Alcaligenes xylosoxydans xylosoxydans</name>
    <name type="common">Achromobacter xylosoxidans</name>
    <dbReference type="NCBI Taxonomy" id="85698"/>
    <lineage>
        <taxon>Bacteria</taxon>
        <taxon>Pseudomonadati</taxon>
        <taxon>Pseudomonadota</taxon>
        <taxon>Betaproteobacteria</taxon>
        <taxon>Burkholderiales</taxon>
        <taxon>Alcaligenaceae</taxon>
        <taxon>Achromobacter</taxon>
    </lineage>
</organism>
<evidence type="ECO:0000313" key="4">
    <source>
        <dbReference type="EMBL" id="OMG93251.1"/>
    </source>
</evidence>
<dbReference type="SUPFAM" id="SSF54292">
    <property type="entry name" value="2Fe-2S ferredoxin-like"/>
    <property type="match status" value="1"/>
</dbReference>
<dbReference type="GeneID" id="75273669"/>
<proteinExistence type="predicted"/>
<dbReference type="PATRIC" id="fig|85698.15.peg.3907"/>
<dbReference type="Proteomes" id="UP001141992">
    <property type="component" value="Unassembled WGS sequence"/>
</dbReference>
<dbReference type="EMBL" id="CP014060">
    <property type="protein sequence ID" value="AMG37906.1"/>
    <property type="molecule type" value="Genomic_DNA"/>
</dbReference>
<evidence type="ECO:0000313" key="6">
    <source>
        <dbReference type="Proteomes" id="UP000187251"/>
    </source>
</evidence>
<dbReference type="OrthoDB" id="573392at2"/>
<reference evidence="3" key="4">
    <citation type="submission" date="2022-12" db="EMBL/GenBank/DDBJ databases">
        <authorList>
            <person name="Voronina O.L."/>
            <person name="Kunda M.S."/>
            <person name="Ryzhova N."/>
            <person name="Aksenova E.I."/>
        </authorList>
    </citation>
    <scope>NUCLEOTIDE SEQUENCE</scope>
    <source>
        <strain evidence="3">SCCH136:Ach223948</strain>
    </source>
</reference>
<dbReference type="InterPro" id="IPR042204">
    <property type="entry name" value="2Fe-2S-bd_N"/>
</dbReference>
<evidence type="ECO:0000313" key="2">
    <source>
        <dbReference type="EMBL" id="AMG37906.1"/>
    </source>
</evidence>
<accession>A0A0D6FDE3</accession>
<sequence length="102" mass="10869">MFKRLDEAQRQAQGAPVRVTVNGAELQCRAGDSVAAALFAGGMQACRDTAVGEVPRGPYCMMGVCYDCLVTIDGQANQQGCMTAVRDGMKIERQLGARKVQA</sequence>
<dbReference type="Gene3D" id="3.10.20.440">
    <property type="entry name" value="2Fe-2S iron-sulphur cluster binding domain, sarcosine oxidase, alpha subunit, N-terminal domain"/>
    <property type="match status" value="1"/>
</dbReference>
<dbReference type="Proteomes" id="UP000060602">
    <property type="component" value="Chromosome"/>
</dbReference>
<dbReference type="KEGG" id="axx:ERS451415_00043"/>
<dbReference type="EMBL" id="MJMN01000001">
    <property type="protein sequence ID" value="OMG93251.1"/>
    <property type="molecule type" value="Genomic_DNA"/>
</dbReference>
<evidence type="ECO:0000313" key="5">
    <source>
        <dbReference type="Proteomes" id="UP000060602"/>
    </source>
</evidence>
<reference evidence="5" key="1">
    <citation type="submission" date="2015-12" db="EMBL/GenBank/DDBJ databases">
        <title>FDA dAtabase for Regulatory Grade micrObial Sequences (FDA-ARGOS): Supporting development and validation of Infectious Disease Dx tests.</title>
        <authorList>
            <person name="Case J."/>
            <person name="Tallon L."/>
            <person name="Sadzewicz L."/>
            <person name="Sengamalay N."/>
            <person name="Ott S."/>
            <person name="Godinez A."/>
            <person name="Nagaraj S."/>
            <person name="Nadendla S."/>
            <person name="Sichtig H."/>
        </authorList>
    </citation>
    <scope>NUCLEOTIDE SEQUENCE [LARGE SCALE GENOMIC DNA]</scope>
    <source>
        <strain evidence="5">FDAARGOS_147</strain>
    </source>
</reference>
<dbReference type="eggNOG" id="COG1034">
    <property type="taxonomic scope" value="Bacteria"/>
</dbReference>
<evidence type="ECO:0000313" key="3">
    <source>
        <dbReference type="EMBL" id="MCZ8405560.1"/>
    </source>
</evidence>
<dbReference type="Proteomes" id="UP000187251">
    <property type="component" value="Unassembled WGS sequence"/>
</dbReference>
<name>A0A0D6FDE3_ALCXX</name>
<reference evidence="2" key="3">
    <citation type="submission" date="2018-01" db="EMBL/GenBank/DDBJ databases">
        <title>FDA dAtabase for Regulatory Grade micrObial Sequences (FDA-ARGOS): Supporting development and validation of Infectious Disease Dx tests.</title>
        <authorList>
            <person name="Goldberg B."/>
            <person name="Campos J."/>
            <person name="Tallon L."/>
            <person name="Sadzewicz L."/>
            <person name="Sengamalay N."/>
            <person name="Ott S."/>
            <person name="Godinez A."/>
            <person name="Nagaraj S."/>
            <person name="Vavikolanu K."/>
            <person name="Aluvathingal J."/>
            <person name="Nadendla S."/>
            <person name="Sichtig H."/>
        </authorList>
    </citation>
    <scope>NUCLEOTIDE SEQUENCE</scope>
    <source>
        <strain evidence="2">FDAARGOS_147</strain>
    </source>
</reference>
<dbReference type="EMBL" id="JAPZVI010000043">
    <property type="protein sequence ID" value="MCZ8405560.1"/>
    <property type="molecule type" value="Genomic_DNA"/>
</dbReference>
<dbReference type="GO" id="GO:0016491">
    <property type="term" value="F:oxidoreductase activity"/>
    <property type="evidence" value="ECO:0007669"/>
    <property type="project" value="UniProtKB-KW"/>
</dbReference>
<keyword evidence="1" id="KW-0560">Oxidoreductase</keyword>
<protein>
    <submittedName>
        <fullName evidence="3">(2Fe-2S)-binding protein</fullName>
    </submittedName>
</protein>
<evidence type="ECO:0000256" key="1">
    <source>
        <dbReference type="ARBA" id="ARBA00023002"/>
    </source>
</evidence>